<name>A0A3N2Q2L8_SODAK</name>
<keyword evidence="2" id="KW-1185">Reference proteome</keyword>
<gene>
    <name evidence="1" type="ORF">SODALDRAFT_109510</name>
</gene>
<organism evidence="1 2">
    <name type="scientific">Sodiomyces alkalinus (strain CBS 110278 / VKM F-3762 / F11)</name>
    <name type="common">Alkaliphilic filamentous fungus</name>
    <dbReference type="NCBI Taxonomy" id="1314773"/>
    <lineage>
        <taxon>Eukaryota</taxon>
        <taxon>Fungi</taxon>
        <taxon>Dikarya</taxon>
        <taxon>Ascomycota</taxon>
        <taxon>Pezizomycotina</taxon>
        <taxon>Sordariomycetes</taxon>
        <taxon>Hypocreomycetidae</taxon>
        <taxon>Glomerellales</taxon>
        <taxon>Plectosphaerellaceae</taxon>
        <taxon>Sodiomyces</taxon>
    </lineage>
</organism>
<dbReference type="EMBL" id="ML119052">
    <property type="protein sequence ID" value="ROT41003.1"/>
    <property type="molecule type" value="Genomic_DNA"/>
</dbReference>
<protein>
    <submittedName>
        <fullName evidence="1">Uncharacterized protein</fullName>
    </submittedName>
</protein>
<evidence type="ECO:0000313" key="2">
    <source>
        <dbReference type="Proteomes" id="UP000272025"/>
    </source>
</evidence>
<proteinExistence type="predicted"/>
<sequence>MSLLYSNSTPLFSHMHTNTHTHTRTHDVQHRHFLLSHQSMPTHLTILAHRGH</sequence>
<accession>A0A3N2Q2L8</accession>
<dbReference type="GeneID" id="39575013"/>
<reference evidence="1 2" key="1">
    <citation type="journal article" date="2018" name="Mol. Ecol.">
        <title>The obligate alkalophilic soda-lake fungus Sodiomyces alkalinus has shifted to a protein diet.</title>
        <authorList>
            <person name="Grum-Grzhimaylo A.A."/>
            <person name="Falkoski D.L."/>
            <person name="van den Heuvel J."/>
            <person name="Valero-Jimenez C.A."/>
            <person name="Min B."/>
            <person name="Choi I.G."/>
            <person name="Lipzen A."/>
            <person name="Daum C.G."/>
            <person name="Aanen D.K."/>
            <person name="Tsang A."/>
            <person name="Henrissat B."/>
            <person name="Bilanenko E.N."/>
            <person name="de Vries R.P."/>
            <person name="van Kan J.A.L."/>
            <person name="Grigoriev I.V."/>
            <person name="Debets A.J.M."/>
        </authorList>
    </citation>
    <scope>NUCLEOTIDE SEQUENCE [LARGE SCALE GENOMIC DNA]</scope>
    <source>
        <strain evidence="1 2">F11</strain>
    </source>
</reference>
<dbReference type="Proteomes" id="UP000272025">
    <property type="component" value="Unassembled WGS sequence"/>
</dbReference>
<dbReference type="AlphaFoldDB" id="A0A3N2Q2L8"/>
<dbReference type="RefSeq" id="XP_028468809.1">
    <property type="nucleotide sequence ID" value="XM_028606535.1"/>
</dbReference>
<evidence type="ECO:0000313" key="1">
    <source>
        <dbReference type="EMBL" id="ROT41003.1"/>
    </source>
</evidence>